<dbReference type="HOGENOM" id="CLU_2011253_0_0_9"/>
<dbReference type="AlphaFoldDB" id="A8RL45"/>
<sequence length="123" mass="12905">MGNAVSAGFTGGLRPGPAVGSGDDGIKAAVLQADYVSALQLFAYPYAAPAHDAELRIVFKEWIGRILWGVYPLSTVIAGILHAVLHTVILKLAGAVLRAGEAVLPVVAHKEVQDKAPGFHHLF</sequence>
<accession>A8RL45</accession>
<organism evidence="1 2">
    <name type="scientific">Enterocloster bolteae (strain ATCC BAA-613 / DSM 15670 / CCUG 46953 / JCM 12243 / WAL 16351)</name>
    <name type="common">Clostridium bolteae</name>
    <dbReference type="NCBI Taxonomy" id="411902"/>
    <lineage>
        <taxon>Bacteria</taxon>
        <taxon>Bacillati</taxon>
        <taxon>Bacillota</taxon>
        <taxon>Clostridia</taxon>
        <taxon>Lachnospirales</taxon>
        <taxon>Lachnospiraceae</taxon>
        <taxon>Enterocloster</taxon>
    </lineage>
</organism>
<gene>
    <name evidence="1" type="ORF">CLOBOL_01503</name>
</gene>
<dbReference type="PaxDb" id="411902-CLOBOL_01503"/>
<protein>
    <submittedName>
        <fullName evidence="1">Uncharacterized protein</fullName>
    </submittedName>
</protein>
<evidence type="ECO:0000313" key="1">
    <source>
        <dbReference type="EMBL" id="EDP18149.1"/>
    </source>
</evidence>
<dbReference type="EMBL" id="ABCC02000017">
    <property type="protein sequence ID" value="EDP18149.1"/>
    <property type="molecule type" value="Genomic_DNA"/>
</dbReference>
<name>A8RL45_ENTBW</name>
<reference evidence="1 2" key="2">
    <citation type="submission" date="2007-09" db="EMBL/GenBank/DDBJ databases">
        <title>Draft genome sequence of Clostridium bolteae (ATCC BAA-613).</title>
        <authorList>
            <person name="Sudarsanam P."/>
            <person name="Ley R."/>
            <person name="Guruge J."/>
            <person name="Turnbaugh P.J."/>
            <person name="Mahowald M."/>
            <person name="Liep D."/>
            <person name="Gordon J."/>
        </authorList>
    </citation>
    <scope>NUCLEOTIDE SEQUENCE [LARGE SCALE GENOMIC DNA]</scope>
    <source>
        <strain evidence="2">ATCC BAA-613 / DSM 15670 / CCUG 46953 / JCM 12243 / WAL 16351</strain>
    </source>
</reference>
<reference evidence="1 2" key="1">
    <citation type="submission" date="2007-08" db="EMBL/GenBank/DDBJ databases">
        <authorList>
            <person name="Fulton L."/>
            <person name="Clifton S."/>
            <person name="Fulton B."/>
            <person name="Xu J."/>
            <person name="Minx P."/>
            <person name="Pepin K.H."/>
            <person name="Johnson M."/>
            <person name="Thiruvilangam P."/>
            <person name="Bhonagiri V."/>
            <person name="Nash W.E."/>
            <person name="Mardis E.R."/>
            <person name="Wilson R.K."/>
        </authorList>
    </citation>
    <scope>NUCLEOTIDE SEQUENCE [LARGE SCALE GENOMIC DNA]</scope>
    <source>
        <strain evidence="2">ATCC BAA-613 / DSM 15670 / CCUG 46953 / JCM 12243 / WAL 16351</strain>
    </source>
</reference>
<evidence type="ECO:0000313" key="2">
    <source>
        <dbReference type="Proteomes" id="UP000005396"/>
    </source>
</evidence>
<comment type="caution">
    <text evidence="1">The sequence shown here is derived from an EMBL/GenBank/DDBJ whole genome shotgun (WGS) entry which is preliminary data.</text>
</comment>
<proteinExistence type="predicted"/>
<dbReference type="Proteomes" id="UP000005396">
    <property type="component" value="Unassembled WGS sequence"/>
</dbReference>